<dbReference type="EMBL" id="MF098419">
    <property type="protein sequence ID" value="ATG71343.1"/>
    <property type="molecule type" value="Genomic_DNA"/>
</dbReference>
<dbReference type="PANTHER" id="PTHR10509">
    <property type="entry name" value="O-METHYLTRANSFERASE-RELATED"/>
    <property type="match status" value="1"/>
</dbReference>
<evidence type="ECO:0000256" key="1">
    <source>
        <dbReference type="ARBA" id="ARBA00022603"/>
    </source>
</evidence>
<keyword evidence="3" id="KW-0949">S-adenosyl-L-methionine</keyword>
<dbReference type="SUPFAM" id="SSF53335">
    <property type="entry name" value="S-adenosyl-L-methionine-dependent methyltransferases"/>
    <property type="match status" value="1"/>
</dbReference>
<evidence type="ECO:0000256" key="3">
    <source>
        <dbReference type="ARBA" id="ARBA00022691"/>
    </source>
</evidence>
<evidence type="ECO:0000313" key="4">
    <source>
        <dbReference type="EMBL" id="ATG71343.1"/>
    </source>
</evidence>
<dbReference type="CDD" id="cd02440">
    <property type="entry name" value="AdoMet_MTases"/>
    <property type="match status" value="1"/>
</dbReference>
<dbReference type="InterPro" id="IPR029063">
    <property type="entry name" value="SAM-dependent_MTases_sf"/>
</dbReference>
<sequence>MTETLVKSITPRPVTPLGILVEELETTLNIAKQENVSPELAASLQKVYDLASGIDPYLDKHTTNESPALAVLAQKTASEDWSQRFDDGETVRQLEQEMLSGHIEGQTLKMFVSMTKAKRILEIGMFTGYSALAMAEALPADGDIIACEVDDYVAEFAKRCFQTSLHGSKIKVKVAPALQTLQELANAGETFDLVFIDADKKEYVDYFNLLLNTGLLAENGFIFVDNTLLQGQPYLVSAKRTTNGEAIAQFNQIVAADPRVEQVILPLRDGLTIIKRK</sequence>
<reference evidence="4" key="1">
    <citation type="submission" date="2017-05" db="EMBL/GenBank/DDBJ databases">
        <title>Occurrence of Mycosporine-like amino acids (MAAs) in a water bloom forming cyanobacterium Aphanizomenon flos-aquae from the high-plateau lake Dianchi and its biological synthesis pathway.</title>
        <authorList>
            <person name="Zhang H."/>
            <person name="Li R."/>
        </authorList>
    </citation>
    <scope>NUCLEOTIDE SEQUENCE</scope>
    <source>
        <strain evidence="4">Quanqiao01</strain>
    </source>
</reference>
<accession>A0A291HHB6</accession>
<dbReference type="InterPro" id="IPR050362">
    <property type="entry name" value="Cation-dep_OMT"/>
</dbReference>
<dbReference type="GO" id="GO:0008757">
    <property type="term" value="F:S-adenosylmethionine-dependent methyltransferase activity"/>
    <property type="evidence" value="ECO:0007669"/>
    <property type="project" value="TreeGrafter"/>
</dbReference>
<protein>
    <submittedName>
        <fullName evidence="4">O-methyltransferase</fullName>
    </submittedName>
</protein>
<organism evidence="4">
    <name type="scientific">Aphanizomenon gracile Quanqiao01</name>
    <dbReference type="NCBI Taxonomy" id="2041449"/>
    <lineage>
        <taxon>Bacteria</taxon>
        <taxon>Bacillati</taxon>
        <taxon>Cyanobacteriota</taxon>
        <taxon>Cyanophyceae</taxon>
        <taxon>Nostocales</taxon>
        <taxon>Aphanizomenonaceae</taxon>
        <taxon>Aphanizomenon</taxon>
    </lineage>
</organism>
<dbReference type="Gene3D" id="3.40.50.150">
    <property type="entry name" value="Vaccinia Virus protein VP39"/>
    <property type="match status" value="1"/>
</dbReference>
<dbReference type="AlphaFoldDB" id="A0A291HHB6"/>
<dbReference type="PANTHER" id="PTHR10509:SF14">
    <property type="entry name" value="CAFFEOYL-COA O-METHYLTRANSFERASE 3-RELATED"/>
    <property type="match status" value="1"/>
</dbReference>
<keyword evidence="1 4" id="KW-0489">Methyltransferase</keyword>
<dbReference type="GO" id="GO:0032259">
    <property type="term" value="P:methylation"/>
    <property type="evidence" value="ECO:0007669"/>
    <property type="project" value="UniProtKB-KW"/>
</dbReference>
<dbReference type="InterPro" id="IPR002935">
    <property type="entry name" value="SAM_O-MeTrfase"/>
</dbReference>
<dbReference type="Pfam" id="PF01596">
    <property type="entry name" value="Methyltransf_3"/>
    <property type="match status" value="1"/>
</dbReference>
<dbReference type="GO" id="GO:0008171">
    <property type="term" value="F:O-methyltransferase activity"/>
    <property type="evidence" value="ECO:0007669"/>
    <property type="project" value="InterPro"/>
</dbReference>
<evidence type="ECO:0000256" key="2">
    <source>
        <dbReference type="ARBA" id="ARBA00022679"/>
    </source>
</evidence>
<dbReference type="PROSITE" id="PS51682">
    <property type="entry name" value="SAM_OMT_I"/>
    <property type="match status" value="1"/>
</dbReference>
<name>A0A291HHB6_9CYAN</name>
<keyword evidence="2 4" id="KW-0808">Transferase</keyword>
<gene>
    <name evidence="4" type="primary">mysB</name>
</gene>
<proteinExistence type="predicted"/>